<evidence type="ECO:0000313" key="1">
    <source>
        <dbReference type="EMBL" id="ORV63969.1"/>
    </source>
</evidence>
<dbReference type="EMBL" id="LQOW01000005">
    <property type="protein sequence ID" value="ORV63969.1"/>
    <property type="molecule type" value="Genomic_DNA"/>
</dbReference>
<dbReference type="AlphaFoldDB" id="A0A1X1V4P4"/>
<gene>
    <name evidence="1" type="ORF">AWC06_08285</name>
</gene>
<organism evidence="1 2">
    <name type="scientific">Mycobacterium fragae</name>
    <dbReference type="NCBI Taxonomy" id="1260918"/>
    <lineage>
        <taxon>Bacteria</taxon>
        <taxon>Bacillati</taxon>
        <taxon>Actinomycetota</taxon>
        <taxon>Actinomycetes</taxon>
        <taxon>Mycobacteriales</taxon>
        <taxon>Mycobacteriaceae</taxon>
        <taxon>Mycobacterium</taxon>
    </lineage>
</organism>
<sequence>MTFNHQIDFNPAATGSAATVLKAGRLVIVPKPLSLRRLPTVPDQQQRCICTTGATFAAHDMRWTRVCGEDTAGNVGGGDQVCTEAADTIANG</sequence>
<comment type="caution">
    <text evidence="1">The sequence shown here is derived from an EMBL/GenBank/DDBJ whole genome shotgun (WGS) entry which is preliminary data.</text>
</comment>
<protein>
    <submittedName>
        <fullName evidence="1">Uncharacterized protein</fullName>
    </submittedName>
</protein>
<proteinExistence type="predicted"/>
<accession>A0A1X1V4P4</accession>
<dbReference type="STRING" id="1260918.AWC06_08285"/>
<evidence type="ECO:0000313" key="2">
    <source>
        <dbReference type="Proteomes" id="UP000194000"/>
    </source>
</evidence>
<reference evidence="1 2" key="1">
    <citation type="submission" date="2016-01" db="EMBL/GenBank/DDBJ databases">
        <title>The new phylogeny of the genus Mycobacterium.</title>
        <authorList>
            <person name="Tarcisio F."/>
            <person name="Conor M."/>
            <person name="Antonella G."/>
            <person name="Elisabetta G."/>
            <person name="Giulia F.S."/>
            <person name="Sara T."/>
            <person name="Anna F."/>
            <person name="Clotilde B."/>
            <person name="Roberto B."/>
            <person name="Veronica D.S."/>
            <person name="Fabio R."/>
            <person name="Monica P."/>
            <person name="Olivier J."/>
            <person name="Enrico T."/>
            <person name="Nicola S."/>
        </authorList>
    </citation>
    <scope>NUCLEOTIDE SEQUENCE [LARGE SCALE GENOMIC DNA]</scope>
    <source>
        <strain evidence="1 2">DSM 45731</strain>
    </source>
</reference>
<keyword evidence="2" id="KW-1185">Reference proteome</keyword>
<dbReference type="RefSeq" id="WP_085194562.1">
    <property type="nucleotide sequence ID" value="NZ_JACKVI010000007.1"/>
</dbReference>
<name>A0A1X1V4P4_9MYCO</name>
<dbReference type="Proteomes" id="UP000194000">
    <property type="component" value="Unassembled WGS sequence"/>
</dbReference>